<evidence type="ECO:0000256" key="6">
    <source>
        <dbReference type="ARBA" id="ARBA00022801"/>
    </source>
</evidence>
<feature type="domain" description="SRCR" evidence="14">
    <location>
        <begin position="52"/>
        <end position="149"/>
    </location>
</feature>
<keyword evidence="4 13" id="KW-0732">Signal</keyword>
<comment type="subcellular location">
    <subcellularLocation>
        <location evidence="1">Membrane</location>
        <topology evidence="1">Single-pass membrane protein</topology>
    </subcellularLocation>
</comment>
<keyword evidence="7" id="KW-0720">Serine protease</keyword>
<dbReference type="PANTHER" id="PTHR19331:SF487">
    <property type="entry name" value="SOLUBLE SCAVENGER RECEPTOR CYSTEINE-RICH DOMAIN-CONTAINING PROTEIN SSC5D"/>
    <property type="match status" value="1"/>
</dbReference>
<evidence type="ECO:0000256" key="7">
    <source>
        <dbReference type="ARBA" id="ARBA00022825"/>
    </source>
</evidence>
<dbReference type="PROSITE" id="PS50287">
    <property type="entry name" value="SRCR_2"/>
    <property type="match status" value="3"/>
</dbReference>
<keyword evidence="16" id="KW-1185">Reference proteome</keyword>
<feature type="signal peptide" evidence="13">
    <location>
        <begin position="1"/>
        <end position="43"/>
    </location>
</feature>
<keyword evidence="5" id="KW-0677">Repeat</keyword>
<keyword evidence="11" id="KW-0325">Glycoprotein</keyword>
<dbReference type="AlphaFoldDB" id="A0A423TDZ1"/>
<dbReference type="PROSITE" id="PS50068">
    <property type="entry name" value="LDLRA_2"/>
    <property type="match status" value="1"/>
</dbReference>
<evidence type="ECO:0000256" key="4">
    <source>
        <dbReference type="ARBA" id="ARBA00022729"/>
    </source>
</evidence>
<accession>A0A423TDZ1</accession>
<dbReference type="PANTHER" id="PTHR19331">
    <property type="entry name" value="SCAVENGER RECEPTOR DOMAIN-CONTAINING"/>
    <property type="match status" value="1"/>
</dbReference>
<dbReference type="EMBL" id="QCYY01001853">
    <property type="protein sequence ID" value="ROT74714.1"/>
    <property type="molecule type" value="Genomic_DNA"/>
</dbReference>
<protein>
    <recommendedName>
        <fullName evidence="14">SRCR domain-containing protein</fullName>
    </recommendedName>
</protein>
<dbReference type="InterPro" id="IPR023415">
    <property type="entry name" value="LDLR_class-A_CS"/>
</dbReference>
<proteinExistence type="predicted"/>
<feature type="disulfide bond" evidence="12">
    <location>
        <begin position="83"/>
        <end position="147"/>
    </location>
</feature>
<evidence type="ECO:0000256" key="5">
    <source>
        <dbReference type="ARBA" id="ARBA00022737"/>
    </source>
</evidence>
<dbReference type="InterPro" id="IPR001190">
    <property type="entry name" value="SRCR"/>
</dbReference>
<feature type="disulfide bond" evidence="12">
    <location>
        <begin position="332"/>
        <end position="342"/>
    </location>
</feature>
<evidence type="ECO:0000256" key="11">
    <source>
        <dbReference type="ARBA" id="ARBA00023180"/>
    </source>
</evidence>
<dbReference type="SUPFAM" id="SSF56487">
    <property type="entry name" value="SRCR-like"/>
    <property type="match status" value="3"/>
</dbReference>
<dbReference type="PRINTS" id="PR00258">
    <property type="entry name" value="SPERACTRCPTR"/>
</dbReference>
<organism evidence="15 16">
    <name type="scientific">Penaeus vannamei</name>
    <name type="common">Whiteleg shrimp</name>
    <name type="synonym">Litopenaeus vannamei</name>
    <dbReference type="NCBI Taxonomy" id="6689"/>
    <lineage>
        <taxon>Eukaryota</taxon>
        <taxon>Metazoa</taxon>
        <taxon>Ecdysozoa</taxon>
        <taxon>Arthropoda</taxon>
        <taxon>Crustacea</taxon>
        <taxon>Multicrustacea</taxon>
        <taxon>Malacostraca</taxon>
        <taxon>Eumalacostraca</taxon>
        <taxon>Eucarida</taxon>
        <taxon>Decapoda</taxon>
        <taxon>Dendrobranchiata</taxon>
        <taxon>Penaeoidea</taxon>
        <taxon>Penaeidae</taxon>
        <taxon>Penaeus</taxon>
    </lineage>
</organism>
<comment type="caution">
    <text evidence="15">The sequence shown here is derived from an EMBL/GenBank/DDBJ whole genome shotgun (WGS) entry which is preliminary data.</text>
</comment>
<evidence type="ECO:0000256" key="8">
    <source>
        <dbReference type="ARBA" id="ARBA00022989"/>
    </source>
</evidence>
<evidence type="ECO:0000256" key="3">
    <source>
        <dbReference type="ARBA" id="ARBA00022692"/>
    </source>
</evidence>
<dbReference type="Gene3D" id="2.40.128.620">
    <property type="match status" value="1"/>
</dbReference>
<keyword evidence="6" id="KW-0378">Hydrolase</keyword>
<dbReference type="Pfam" id="PF00057">
    <property type="entry name" value="Ldl_recept_a"/>
    <property type="match status" value="1"/>
</dbReference>
<keyword evidence="2" id="KW-0645">Protease</keyword>
<evidence type="ECO:0000256" key="12">
    <source>
        <dbReference type="PROSITE-ProRule" id="PRU00196"/>
    </source>
</evidence>
<feature type="disulfide bond" evidence="12">
    <location>
        <begin position="229"/>
        <end position="239"/>
    </location>
</feature>
<dbReference type="Pfam" id="PF00530">
    <property type="entry name" value="SRCR"/>
    <property type="match status" value="2"/>
</dbReference>
<dbReference type="InterPro" id="IPR036772">
    <property type="entry name" value="SRCR-like_dom_sf"/>
</dbReference>
<feature type="chain" id="PRO_5019434586" description="SRCR domain-containing protein" evidence="13">
    <location>
        <begin position="44"/>
        <end position="415"/>
    </location>
</feature>
<dbReference type="Proteomes" id="UP000283509">
    <property type="component" value="Unassembled WGS sequence"/>
</dbReference>
<evidence type="ECO:0000256" key="2">
    <source>
        <dbReference type="ARBA" id="ARBA00022670"/>
    </source>
</evidence>
<dbReference type="SUPFAM" id="SSF57424">
    <property type="entry name" value="LDL receptor-like module"/>
    <property type="match status" value="1"/>
</dbReference>
<dbReference type="FunFam" id="3.10.250.10:FF:000016">
    <property type="entry name" value="Scavenger receptor cysteine-rich protein type 12"/>
    <property type="match status" value="1"/>
</dbReference>
<evidence type="ECO:0000313" key="15">
    <source>
        <dbReference type="EMBL" id="ROT74714.1"/>
    </source>
</evidence>
<dbReference type="SMART" id="SM00202">
    <property type="entry name" value="SR"/>
    <property type="match status" value="2"/>
</dbReference>
<evidence type="ECO:0000259" key="14">
    <source>
        <dbReference type="PROSITE" id="PS50287"/>
    </source>
</evidence>
<evidence type="ECO:0000313" key="16">
    <source>
        <dbReference type="Proteomes" id="UP000283509"/>
    </source>
</evidence>
<dbReference type="Gene3D" id="3.10.250.10">
    <property type="entry name" value="SRCR-like domain"/>
    <property type="match status" value="3"/>
</dbReference>
<evidence type="ECO:0000256" key="9">
    <source>
        <dbReference type="ARBA" id="ARBA00023136"/>
    </source>
</evidence>
<dbReference type="InterPro" id="IPR036055">
    <property type="entry name" value="LDL_receptor-like_sf"/>
</dbReference>
<dbReference type="GO" id="GO:0006508">
    <property type="term" value="P:proteolysis"/>
    <property type="evidence" value="ECO:0007669"/>
    <property type="project" value="UniProtKB-KW"/>
</dbReference>
<evidence type="ECO:0000256" key="13">
    <source>
        <dbReference type="SAM" id="SignalP"/>
    </source>
</evidence>
<reference evidence="15 16" key="1">
    <citation type="submission" date="2018-04" db="EMBL/GenBank/DDBJ databases">
        <authorList>
            <person name="Zhang X."/>
            <person name="Yuan J."/>
            <person name="Li F."/>
            <person name="Xiang J."/>
        </authorList>
    </citation>
    <scope>NUCLEOTIDE SEQUENCE [LARGE SCALE GENOMIC DNA]</scope>
    <source>
        <tissue evidence="15">Muscle</tissue>
    </source>
</reference>
<sequence>MCNEPGAEVKIFRRASMTGQRHRTVTSLVLLLVLSYDVTISVAQDVVEVENIRLIGGSNRYEGNVEFWLDDLACENATTFKECSASRLGEHDCGSTQIAGVVCRSIKSRCSDEEFPCGGDKTCLKREKVCDGESDCPDNSDEKTELCEHVGVVRLRPGDRPFIAPGLVAGLVQVKRQGKWLPLCDSYLRVNDSKVLCKNLGYTNGWTLPYYGSYLGEDPSPVSVSVRECTGEESWIGDCPSLNWEEEDCTPESTAAVMCSDGVRRIEGGNPERGGLLKVKLKGREWNGVCGDAFDDLDAKVICRMSGYRGDAFASQEPRTSQDPLWDILVDCTGHESRLEQCRLKIADEGAGGIDTQLRSVLPPNCGLVENSSNLYIGLLAKIRGGTTPSQFDSPWKVTLRLKKEVGVLGEVGWA</sequence>
<keyword evidence="10 12" id="KW-1015">Disulfide bond</keyword>
<evidence type="ECO:0000256" key="1">
    <source>
        <dbReference type="ARBA" id="ARBA00004167"/>
    </source>
</evidence>
<name>A0A423TDZ1_PENVA</name>
<keyword evidence="8" id="KW-1133">Transmembrane helix</keyword>
<comment type="caution">
    <text evidence="12">Lacks conserved residue(s) required for the propagation of feature annotation.</text>
</comment>
<dbReference type="GO" id="GO:0016020">
    <property type="term" value="C:membrane"/>
    <property type="evidence" value="ECO:0007669"/>
    <property type="project" value="UniProtKB-SubCell"/>
</dbReference>
<reference evidence="15 16" key="2">
    <citation type="submission" date="2019-01" db="EMBL/GenBank/DDBJ databases">
        <title>The decoding of complex shrimp genome reveals the adaptation for benthos swimmer, frequently molting mechanism and breeding impact on genome.</title>
        <authorList>
            <person name="Sun Y."/>
            <person name="Gao Y."/>
            <person name="Yu Y."/>
        </authorList>
    </citation>
    <scope>NUCLEOTIDE SEQUENCE [LARGE SCALE GENOMIC DNA]</scope>
    <source>
        <tissue evidence="15">Muscle</tissue>
    </source>
</reference>
<dbReference type="OrthoDB" id="6338524at2759"/>
<dbReference type="SMART" id="SM00192">
    <property type="entry name" value="LDLa"/>
    <property type="match status" value="1"/>
</dbReference>
<keyword evidence="9" id="KW-0472">Membrane</keyword>
<dbReference type="PROSITE" id="PS01209">
    <property type="entry name" value="LDLRA_1"/>
    <property type="match status" value="1"/>
</dbReference>
<feature type="domain" description="SRCR" evidence="14">
    <location>
        <begin position="263"/>
        <end position="342"/>
    </location>
</feature>
<gene>
    <name evidence="15" type="ORF">C7M84_006776</name>
</gene>
<dbReference type="GO" id="GO:0008236">
    <property type="term" value="F:serine-type peptidase activity"/>
    <property type="evidence" value="ECO:0007669"/>
    <property type="project" value="UniProtKB-KW"/>
</dbReference>
<dbReference type="CDD" id="cd00112">
    <property type="entry name" value="LDLa"/>
    <property type="match status" value="1"/>
</dbReference>
<feature type="domain" description="SRCR" evidence="14">
    <location>
        <begin position="153"/>
        <end position="260"/>
    </location>
</feature>
<dbReference type="InterPro" id="IPR002172">
    <property type="entry name" value="LDrepeatLR_classA_rpt"/>
</dbReference>
<evidence type="ECO:0000256" key="10">
    <source>
        <dbReference type="ARBA" id="ARBA00023157"/>
    </source>
</evidence>
<keyword evidence="3" id="KW-0812">Transmembrane</keyword>